<name>D1BGZ6_SANKS</name>
<gene>
    <name evidence="2" type="ordered locus">Sked_17890</name>
</gene>
<evidence type="ECO:0000313" key="3">
    <source>
        <dbReference type="Proteomes" id="UP000000322"/>
    </source>
</evidence>
<evidence type="ECO:0000256" key="1">
    <source>
        <dbReference type="SAM" id="Phobius"/>
    </source>
</evidence>
<dbReference type="EMBL" id="CP001819">
    <property type="protein sequence ID" value="ACZ21716.1"/>
    <property type="molecule type" value="Genomic_DNA"/>
</dbReference>
<protein>
    <submittedName>
        <fullName evidence="2">Uncharacterized protein</fullName>
    </submittedName>
</protein>
<keyword evidence="3" id="KW-1185">Reference proteome</keyword>
<organism evidence="2 3">
    <name type="scientific">Sanguibacter keddieii (strain ATCC 51767 / DSM 10542 / NCFB 3025 / ST-74)</name>
    <dbReference type="NCBI Taxonomy" id="446469"/>
    <lineage>
        <taxon>Bacteria</taxon>
        <taxon>Bacillati</taxon>
        <taxon>Actinomycetota</taxon>
        <taxon>Actinomycetes</taxon>
        <taxon>Micrococcales</taxon>
        <taxon>Sanguibacteraceae</taxon>
        <taxon>Sanguibacter</taxon>
    </lineage>
</organism>
<feature type="transmembrane region" description="Helical" evidence="1">
    <location>
        <begin position="21"/>
        <end position="42"/>
    </location>
</feature>
<evidence type="ECO:0000313" key="2">
    <source>
        <dbReference type="EMBL" id="ACZ21716.1"/>
    </source>
</evidence>
<dbReference type="AlphaFoldDB" id="D1BGZ6"/>
<accession>D1BGZ6</accession>
<dbReference type="Proteomes" id="UP000000322">
    <property type="component" value="Chromosome"/>
</dbReference>
<dbReference type="HOGENOM" id="CLU_1427080_0_0_11"/>
<dbReference type="KEGG" id="ske:Sked_17890"/>
<proteinExistence type="predicted"/>
<keyword evidence="1" id="KW-0472">Membrane</keyword>
<sequence>MTPSRPVNSAFRAARASLSSSLWIGVALLWAATLGTGVGAVVLWGETAGWACSFFVVLLAPFAVGVLLMAVSDRRSWSVAARGVPVETRTGRGLGTSNAQGRQVVAYKDADEHGARGRPYLHLTLPRSAEHDEIRGPVSVEIFRRTGRAGRIGGPVRVRSHDGRREWWAGNAVESTDRYPEVTEVQTAAT</sequence>
<reference evidence="2 3" key="1">
    <citation type="journal article" date="2009" name="Stand. Genomic Sci.">
        <title>Complete genome sequence of Sanguibacter keddieii type strain (ST-74).</title>
        <authorList>
            <person name="Ivanova N."/>
            <person name="Sikorski J."/>
            <person name="Sims D."/>
            <person name="Brettin T."/>
            <person name="Detter J.C."/>
            <person name="Han C."/>
            <person name="Lapidus A."/>
            <person name="Copeland A."/>
            <person name="Glavina Del Rio T."/>
            <person name="Nolan M."/>
            <person name="Chen F."/>
            <person name="Lucas S."/>
            <person name="Tice H."/>
            <person name="Cheng J.F."/>
            <person name="Bruce D."/>
            <person name="Goodwin L."/>
            <person name="Pitluck S."/>
            <person name="Pati A."/>
            <person name="Mavromatis K."/>
            <person name="Chen A."/>
            <person name="Palaniappan K."/>
            <person name="D'haeseleer P."/>
            <person name="Chain P."/>
            <person name="Bristow J."/>
            <person name="Eisen J.A."/>
            <person name="Markowitz V."/>
            <person name="Hugenholtz P."/>
            <person name="Goker M."/>
            <person name="Pukall R."/>
            <person name="Klenk H.P."/>
            <person name="Kyrpides N.C."/>
        </authorList>
    </citation>
    <scope>NUCLEOTIDE SEQUENCE [LARGE SCALE GENOMIC DNA]</scope>
    <source>
        <strain evidence="3">ATCC 51767 / DSM 10542 / NCFB 3025 / ST-74</strain>
    </source>
</reference>
<feature type="transmembrane region" description="Helical" evidence="1">
    <location>
        <begin position="48"/>
        <end position="71"/>
    </location>
</feature>
<dbReference type="OrthoDB" id="9844432at2"/>
<dbReference type="STRING" id="446469.Sked_17890"/>
<keyword evidence="1" id="KW-0812">Transmembrane</keyword>
<keyword evidence="1" id="KW-1133">Transmembrane helix</keyword>
<dbReference type="RefSeq" id="WP_012866785.1">
    <property type="nucleotide sequence ID" value="NC_013521.1"/>
</dbReference>